<dbReference type="AlphaFoldDB" id="A0A643CLM4"/>
<evidence type="ECO:0000259" key="3">
    <source>
        <dbReference type="Pfam" id="PF00185"/>
    </source>
</evidence>
<keyword evidence="2 5" id="KW-0808">Transferase</keyword>
<dbReference type="RefSeq" id="WP_150150361.1">
    <property type="nucleotide sequence ID" value="NZ_VTCY01000002.1"/>
</dbReference>
<dbReference type="InterPro" id="IPR036901">
    <property type="entry name" value="Asp/Orn_carbamoylTrfase_sf"/>
</dbReference>
<dbReference type="PANTHER" id="PTHR45753:SF3">
    <property type="entry name" value="ORNITHINE TRANSCARBAMYLASE, MITOCHONDRIAL"/>
    <property type="match status" value="1"/>
</dbReference>
<dbReference type="GO" id="GO:0042450">
    <property type="term" value="P:L-arginine biosynthetic process via ornithine"/>
    <property type="evidence" value="ECO:0007669"/>
    <property type="project" value="TreeGrafter"/>
</dbReference>
<evidence type="ECO:0000259" key="4">
    <source>
        <dbReference type="Pfam" id="PF02729"/>
    </source>
</evidence>
<dbReference type="GO" id="GO:0004585">
    <property type="term" value="F:ornithine carbamoyltransferase activity"/>
    <property type="evidence" value="ECO:0007669"/>
    <property type="project" value="TreeGrafter"/>
</dbReference>
<accession>A0A643CLM4</accession>
<organism evidence="5">
    <name type="scientific">Anaplasma marginale</name>
    <dbReference type="NCBI Taxonomy" id="770"/>
    <lineage>
        <taxon>Bacteria</taxon>
        <taxon>Pseudomonadati</taxon>
        <taxon>Pseudomonadota</taxon>
        <taxon>Alphaproteobacteria</taxon>
        <taxon>Rickettsiales</taxon>
        <taxon>Anaplasmataceae</taxon>
        <taxon>Anaplasma</taxon>
    </lineage>
</organism>
<dbReference type="Pfam" id="PF02729">
    <property type="entry name" value="OTCace_N"/>
    <property type="match status" value="1"/>
</dbReference>
<reference evidence="5" key="1">
    <citation type="submission" date="2019-08" db="EMBL/GenBank/DDBJ databases">
        <authorList>
            <person name="Amaro Estrada I."/>
            <person name="Quiroz Castaneda R.E."/>
            <person name="Martinez Ocampo F."/>
            <person name="Rodriguez Camarillo S.D."/>
        </authorList>
    </citation>
    <scope>NUCLEOTIDE SEQUENCE</scope>
    <source>
        <strain evidence="5">MEX-30-184-02</strain>
    </source>
</reference>
<dbReference type="EMBL" id="VTCY01000002">
    <property type="protein sequence ID" value="KAB0452517.1"/>
    <property type="molecule type" value="Genomic_DNA"/>
</dbReference>
<protein>
    <submittedName>
        <fullName evidence="5">Ornithine carbamoyltransferase</fullName>
    </submittedName>
</protein>
<name>A0A643CLM4_ANAMA</name>
<evidence type="ECO:0000256" key="2">
    <source>
        <dbReference type="ARBA" id="ARBA00022679"/>
    </source>
</evidence>
<dbReference type="Gene3D" id="3.40.50.1370">
    <property type="entry name" value="Aspartate/ornithine carbamoyltransferase"/>
    <property type="match status" value="2"/>
</dbReference>
<dbReference type="InterPro" id="IPR002292">
    <property type="entry name" value="Orn/put_carbamltrans"/>
</dbReference>
<sequence length="302" mass="32513">MGVAGTGVGSLVDIGCCSSASMWVISGFELKTKTVYNKLAGTLVRKNIAMALCQSSARTRASFEGDINQKGSGIIVLGASEVYPHRGESVRDAASSQYVDLMVPRTASHAALLEMKLRSNVQMINALIKKSHPYRVLAGILTYAATKWCAIFGQTVAWVCGNTNVLSSQVRAAAALKFRLLTPTLRCSDNMARKDAQQEGADIAYEPELAHAASDADVVTSDSWHSMGNPTNLDVLNNHQVDEFLIALAKHGHMLLHCMPAYVEREVGRAAPCGPSSHTAEEAGNKLRIQKTLPAWRFGLLS</sequence>
<dbReference type="GO" id="GO:0019240">
    <property type="term" value="P:citrulline biosynthetic process"/>
    <property type="evidence" value="ECO:0007669"/>
    <property type="project" value="TreeGrafter"/>
</dbReference>
<evidence type="ECO:0000256" key="1">
    <source>
        <dbReference type="ARBA" id="ARBA00003822"/>
    </source>
</evidence>
<dbReference type="InterPro" id="IPR006131">
    <property type="entry name" value="Asp_carbamoyltransf_Asp/Orn-bd"/>
</dbReference>
<dbReference type="PANTHER" id="PTHR45753">
    <property type="entry name" value="ORNITHINE CARBAMOYLTRANSFERASE, MITOCHONDRIAL"/>
    <property type="match status" value="1"/>
</dbReference>
<feature type="domain" description="Aspartate/ornithine carbamoyltransferase carbamoyl-P binding" evidence="4">
    <location>
        <begin position="29"/>
        <end position="143"/>
    </location>
</feature>
<gene>
    <name evidence="5" type="ORF">FY207_01010</name>
</gene>
<dbReference type="PRINTS" id="PR00102">
    <property type="entry name" value="OTCASE"/>
</dbReference>
<feature type="domain" description="Aspartate/ornithine carbamoyltransferase Asp/Orn-binding" evidence="3">
    <location>
        <begin position="153"/>
        <end position="296"/>
    </location>
</feature>
<dbReference type="InterPro" id="IPR006132">
    <property type="entry name" value="Asp/Orn_carbamoyltranf_P-bd"/>
</dbReference>
<comment type="caution">
    <text evidence="5">The sequence shown here is derived from an EMBL/GenBank/DDBJ whole genome shotgun (WGS) entry which is preliminary data.</text>
</comment>
<dbReference type="Pfam" id="PF00185">
    <property type="entry name" value="OTCace"/>
    <property type="match status" value="1"/>
</dbReference>
<dbReference type="GO" id="GO:0016597">
    <property type="term" value="F:amino acid binding"/>
    <property type="evidence" value="ECO:0007669"/>
    <property type="project" value="InterPro"/>
</dbReference>
<dbReference type="SUPFAM" id="SSF53671">
    <property type="entry name" value="Aspartate/ornithine carbamoyltransferase"/>
    <property type="match status" value="1"/>
</dbReference>
<proteinExistence type="predicted"/>
<comment type="function">
    <text evidence="1">Reversibly catalyzes the transfer of the carbamoyl group from carbamoyl phosphate (CP) to the N(epsilon) atom of ornithine (ORN) to produce L-citrulline.</text>
</comment>
<evidence type="ECO:0000313" key="5">
    <source>
        <dbReference type="EMBL" id="KAB0452517.1"/>
    </source>
</evidence>